<gene>
    <name evidence="2" type="ORF">CIT26_02890</name>
</gene>
<keyword evidence="3" id="KW-1185">Reference proteome</keyword>
<dbReference type="InterPro" id="IPR000073">
    <property type="entry name" value="AB_hydrolase_1"/>
</dbReference>
<dbReference type="EMBL" id="NPKJ01000014">
    <property type="protein sequence ID" value="PAQ11820.1"/>
    <property type="molecule type" value="Genomic_DNA"/>
</dbReference>
<organism evidence="2 3">
    <name type="scientific">Mesorhizobium temperatum</name>
    <dbReference type="NCBI Taxonomy" id="241416"/>
    <lineage>
        <taxon>Bacteria</taxon>
        <taxon>Pseudomonadati</taxon>
        <taxon>Pseudomonadota</taxon>
        <taxon>Alphaproteobacteria</taxon>
        <taxon>Hyphomicrobiales</taxon>
        <taxon>Phyllobacteriaceae</taxon>
        <taxon>Mesorhizobium</taxon>
    </lineage>
</organism>
<name>A0A271LWU5_9HYPH</name>
<dbReference type="InterPro" id="IPR029058">
    <property type="entry name" value="AB_hydrolase_fold"/>
</dbReference>
<sequence>MGLVNQREQPAATRPPASRPIYTQWPLSLDRPYVVGHDLGGIVTYAYARRFNESLRGAMILDVPVPGVAGWDEAVADFWHIGFIQAPGELAEKLIAGRQAIYFEEDFASARFTPAQRAYYVRIYDAPQLHAAFEIYRAFPQDATFNAAQTAPNSVPLLVAVGERSPFNPYLDTFVEGYRAKGMARVESARIPDASHFVVADNPDAVADLIEQHAGSGSR</sequence>
<feature type="domain" description="AB hydrolase-1" evidence="1">
    <location>
        <begin position="30"/>
        <end position="208"/>
    </location>
</feature>
<comment type="caution">
    <text evidence="2">The sequence shown here is derived from an EMBL/GenBank/DDBJ whole genome shotgun (WGS) entry which is preliminary data.</text>
</comment>
<dbReference type="Proteomes" id="UP000216442">
    <property type="component" value="Unassembled WGS sequence"/>
</dbReference>
<protein>
    <recommendedName>
        <fullName evidence="1">AB hydrolase-1 domain-containing protein</fullName>
    </recommendedName>
</protein>
<dbReference type="Pfam" id="PF12697">
    <property type="entry name" value="Abhydrolase_6"/>
    <property type="match status" value="1"/>
</dbReference>
<dbReference type="OrthoDB" id="9804723at2"/>
<proteinExistence type="predicted"/>
<evidence type="ECO:0000259" key="1">
    <source>
        <dbReference type="Pfam" id="PF12697"/>
    </source>
</evidence>
<dbReference type="AlphaFoldDB" id="A0A271LWU5"/>
<evidence type="ECO:0000313" key="3">
    <source>
        <dbReference type="Proteomes" id="UP000216442"/>
    </source>
</evidence>
<reference evidence="2 3" key="1">
    <citation type="submission" date="2017-08" db="EMBL/GenBank/DDBJ databases">
        <title>Mesorhizobium wenxinae sp. nov., a novel rhizobial species isolated from root nodules of chickpea (Cicer arietinum L.).</title>
        <authorList>
            <person name="Zhang J."/>
        </authorList>
    </citation>
    <scope>NUCLEOTIDE SEQUENCE [LARGE SCALE GENOMIC DNA]</scope>
    <source>
        <strain evidence="2 3">SDW018</strain>
    </source>
</reference>
<dbReference type="SUPFAM" id="SSF53474">
    <property type="entry name" value="alpha/beta-Hydrolases"/>
    <property type="match status" value="1"/>
</dbReference>
<accession>A0A271LWU5</accession>
<evidence type="ECO:0000313" key="2">
    <source>
        <dbReference type="EMBL" id="PAQ11820.1"/>
    </source>
</evidence>
<dbReference type="Gene3D" id="3.40.50.1820">
    <property type="entry name" value="alpha/beta hydrolase"/>
    <property type="match status" value="1"/>
</dbReference>